<feature type="transmembrane region" description="Helical" evidence="6">
    <location>
        <begin position="42"/>
        <end position="62"/>
    </location>
</feature>
<evidence type="ECO:0000256" key="5">
    <source>
        <dbReference type="ARBA" id="ARBA00023136"/>
    </source>
</evidence>
<dbReference type="EMBL" id="MN079254">
    <property type="protein sequence ID" value="QEA07463.1"/>
    <property type="molecule type" value="Genomic_DNA"/>
</dbReference>
<keyword evidence="4 6" id="KW-1133">Transmembrane helix</keyword>
<reference evidence="7" key="1">
    <citation type="submission" date="2019-06" db="EMBL/GenBank/DDBJ databases">
        <authorList>
            <person name="Murdoch R.W."/>
            <person name="Fathepure B."/>
        </authorList>
    </citation>
    <scope>NUCLEOTIDE SEQUENCE</scope>
</reference>
<dbReference type="GO" id="GO:0005886">
    <property type="term" value="C:plasma membrane"/>
    <property type="evidence" value="ECO:0007669"/>
    <property type="project" value="UniProtKB-SubCell"/>
</dbReference>
<feature type="transmembrane region" description="Helical" evidence="6">
    <location>
        <begin position="138"/>
        <end position="167"/>
    </location>
</feature>
<evidence type="ECO:0000256" key="1">
    <source>
        <dbReference type="ARBA" id="ARBA00004651"/>
    </source>
</evidence>
<evidence type="ECO:0000256" key="2">
    <source>
        <dbReference type="ARBA" id="ARBA00022475"/>
    </source>
</evidence>
<gene>
    <name evidence="7" type="ORF">KBTEX_03814</name>
</gene>
<keyword evidence="2" id="KW-1003">Cell membrane</keyword>
<evidence type="ECO:0000313" key="7">
    <source>
        <dbReference type="EMBL" id="QEA07463.1"/>
    </source>
</evidence>
<evidence type="ECO:0008006" key="8">
    <source>
        <dbReference type="Google" id="ProtNLM"/>
    </source>
</evidence>
<evidence type="ECO:0000256" key="6">
    <source>
        <dbReference type="SAM" id="Phobius"/>
    </source>
</evidence>
<evidence type="ECO:0000256" key="4">
    <source>
        <dbReference type="ARBA" id="ARBA00022989"/>
    </source>
</evidence>
<dbReference type="PANTHER" id="PTHR30086">
    <property type="entry name" value="ARGININE EXPORTER PROTEIN ARGO"/>
    <property type="match status" value="1"/>
</dbReference>
<dbReference type="PANTHER" id="PTHR30086:SF20">
    <property type="entry name" value="ARGININE EXPORTER PROTEIN ARGO-RELATED"/>
    <property type="match status" value="1"/>
</dbReference>
<comment type="subcellular location">
    <subcellularLocation>
        <location evidence="1">Cell membrane</location>
        <topology evidence="1">Multi-pass membrane protein</topology>
    </subcellularLocation>
</comment>
<dbReference type="GO" id="GO:0015171">
    <property type="term" value="F:amino acid transmembrane transporter activity"/>
    <property type="evidence" value="ECO:0007669"/>
    <property type="project" value="TreeGrafter"/>
</dbReference>
<evidence type="ECO:0000256" key="3">
    <source>
        <dbReference type="ARBA" id="ARBA00022692"/>
    </source>
</evidence>
<dbReference type="AlphaFoldDB" id="A0A5B8RHJ4"/>
<dbReference type="GO" id="GO:0033228">
    <property type="term" value="P:cysteine export across plasma membrane"/>
    <property type="evidence" value="ECO:0007669"/>
    <property type="project" value="TreeGrafter"/>
</dbReference>
<feature type="transmembrane region" description="Helical" evidence="6">
    <location>
        <begin position="74"/>
        <end position="91"/>
    </location>
</feature>
<organism evidence="7">
    <name type="scientific">uncultured organism</name>
    <dbReference type="NCBI Taxonomy" id="155900"/>
    <lineage>
        <taxon>unclassified sequences</taxon>
        <taxon>environmental samples</taxon>
    </lineage>
</organism>
<dbReference type="Pfam" id="PF01810">
    <property type="entry name" value="LysE"/>
    <property type="match status" value="1"/>
</dbReference>
<keyword evidence="3 6" id="KW-0812">Transmembrane</keyword>
<accession>A0A5B8RHJ4</accession>
<keyword evidence="5 6" id="KW-0472">Membrane</keyword>
<dbReference type="InterPro" id="IPR001123">
    <property type="entry name" value="LeuE-type"/>
</dbReference>
<protein>
    <recommendedName>
        <fullName evidence="8">Cysteine/O-acetylserine efflux protein</fullName>
    </recommendedName>
</protein>
<sequence>MTPENALAAALFAFALSATPGPNNVMLTASGARFGLRRTVPHLLGVTAGFGALTAAVALGLGGLFEHYPAVHTALRWIGAGYLLYLAWRIATADPAGDSTRARPIRFTEAFAFQFANPKVWVMGMTAVALFTAPGDGYALSAAVVIAICMAINLPCVSLWACFGTAIGRWLGSLRARRRFQWVMGGLTAACVGLVAF</sequence>
<name>A0A5B8RHJ4_9ZZZZ</name>
<proteinExistence type="predicted"/>